<feature type="region of interest" description="Disordered" evidence="1">
    <location>
        <begin position="213"/>
        <end position="243"/>
    </location>
</feature>
<dbReference type="InterPro" id="IPR045261">
    <property type="entry name" value="MORC_ATPase"/>
</dbReference>
<evidence type="ECO:0000256" key="2">
    <source>
        <dbReference type="SAM" id="Phobius"/>
    </source>
</evidence>
<comment type="caution">
    <text evidence="4">The sequence shown here is derived from an EMBL/GenBank/DDBJ whole genome shotgun (WGS) entry which is preliminary data.</text>
</comment>
<evidence type="ECO:0000313" key="4">
    <source>
        <dbReference type="EMBL" id="EIE21004.1"/>
    </source>
</evidence>
<feature type="domain" description="Morc S5" evidence="3">
    <location>
        <begin position="67"/>
        <end position="201"/>
    </location>
</feature>
<accession>I0YRI5</accession>
<organism evidence="4 5">
    <name type="scientific">Coccomyxa subellipsoidea (strain C-169)</name>
    <name type="common">Green microalga</name>
    <dbReference type="NCBI Taxonomy" id="574566"/>
    <lineage>
        <taxon>Eukaryota</taxon>
        <taxon>Viridiplantae</taxon>
        <taxon>Chlorophyta</taxon>
        <taxon>core chlorophytes</taxon>
        <taxon>Trebouxiophyceae</taxon>
        <taxon>Trebouxiophyceae incertae sedis</taxon>
        <taxon>Coccomyxaceae</taxon>
        <taxon>Coccomyxa</taxon>
        <taxon>Coccomyxa subellipsoidea</taxon>
    </lineage>
</organism>
<dbReference type="InterPro" id="IPR041006">
    <property type="entry name" value="Morc_S5"/>
</dbReference>
<sequence length="275" mass="31257">MPTTGTIVIISGLRRDDSGALELDFDSDTNDIRIARDIAYGDEAGPAENFQQTRLGQARSTDVKLDYSLRQYVSVLYKVPRMQIFVRDQKVRTQRVTSLLRGKMHERFQLRNQTLAYADIEMGFNTEDPSLYGMMIYHRNRLIRPYHRVGMQLEPNDKGVGVLGVVQADYLEPTHNKQDFNDTKEYRTLQKKLAEILQMYWWDKVEEHGPGRPLALPNPWAAARGAPSPQQEAPQQNGSKSTATVPDDLWVQVGAVPTASIIIIIIITRFPVLTD</sequence>
<dbReference type="OrthoDB" id="567073at2759"/>
<evidence type="ECO:0000259" key="3">
    <source>
        <dbReference type="Pfam" id="PF17942"/>
    </source>
</evidence>
<keyword evidence="2" id="KW-0472">Membrane</keyword>
<protein>
    <recommendedName>
        <fullName evidence="3">Morc S5 domain-containing protein</fullName>
    </recommendedName>
</protein>
<dbReference type="AlphaFoldDB" id="I0YRI5"/>
<feature type="transmembrane region" description="Helical" evidence="2">
    <location>
        <begin position="249"/>
        <end position="272"/>
    </location>
</feature>
<dbReference type="KEGG" id="csl:COCSUDRAFT_56926"/>
<keyword evidence="2" id="KW-0812">Transmembrane</keyword>
<dbReference type="eggNOG" id="KOG1845">
    <property type="taxonomic scope" value="Eukaryota"/>
</dbReference>
<gene>
    <name evidence="4" type="ORF">COCSUDRAFT_56926</name>
</gene>
<dbReference type="GO" id="GO:0005634">
    <property type="term" value="C:nucleus"/>
    <property type="evidence" value="ECO:0007669"/>
    <property type="project" value="TreeGrafter"/>
</dbReference>
<dbReference type="Pfam" id="PF17942">
    <property type="entry name" value="Morc6_S5"/>
    <property type="match status" value="1"/>
</dbReference>
<evidence type="ECO:0000256" key="1">
    <source>
        <dbReference type="SAM" id="MobiDB-lite"/>
    </source>
</evidence>
<proteinExistence type="predicted"/>
<dbReference type="Proteomes" id="UP000007264">
    <property type="component" value="Unassembled WGS sequence"/>
</dbReference>
<name>I0YRI5_COCSC</name>
<dbReference type="GO" id="GO:0016887">
    <property type="term" value="F:ATP hydrolysis activity"/>
    <property type="evidence" value="ECO:0007669"/>
    <property type="project" value="InterPro"/>
</dbReference>
<evidence type="ECO:0000313" key="5">
    <source>
        <dbReference type="Proteomes" id="UP000007264"/>
    </source>
</evidence>
<dbReference type="PANTHER" id="PTHR23336:SF76">
    <property type="entry name" value="MORC S5 DOMAIN-CONTAINING PROTEIN"/>
    <property type="match status" value="1"/>
</dbReference>
<keyword evidence="5" id="KW-1185">Reference proteome</keyword>
<keyword evidence="2" id="KW-1133">Transmembrane helix</keyword>
<reference evidence="4 5" key="1">
    <citation type="journal article" date="2012" name="Genome Biol.">
        <title>The genome of the polar eukaryotic microalga coccomyxa subellipsoidea reveals traits of cold adaptation.</title>
        <authorList>
            <person name="Blanc G."/>
            <person name="Agarkova I."/>
            <person name="Grimwood J."/>
            <person name="Kuo A."/>
            <person name="Brueggeman A."/>
            <person name="Dunigan D."/>
            <person name="Gurnon J."/>
            <person name="Ladunga I."/>
            <person name="Lindquist E."/>
            <person name="Lucas S."/>
            <person name="Pangilinan J."/>
            <person name="Proschold T."/>
            <person name="Salamov A."/>
            <person name="Schmutz J."/>
            <person name="Weeks D."/>
            <person name="Yamada T."/>
            <person name="Claverie J.M."/>
            <person name="Grigoriev I."/>
            <person name="Van Etten J."/>
            <person name="Lomsadze A."/>
            <person name="Borodovsky M."/>
        </authorList>
    </citation>
    <scope>NUCLEOTIDE SEQUENCE [LARGE SCALE GENOMIC DNA]</scope>
    <source>
        <strain evidence="4 5">C-169</strain>
    </source>
</reference>
<dbReference type="RefSeq" id="XP_005645548.1">
    <property type="nucleotide sequence ID" value="XM_005645491.1"/>
</dbReference>
<dbReference type="GeneID" id="17038971"/>
<feature type="compositionally biased region" description="Polar residues" evidence="1">
    <location>
        <begin position="228"/>
        <end position="243"/>
    </location>
</feature>
<dbReference type="PANTHER" id="PTHR23336">
    <property type="entry name" value="ZINC FINGER CW-TYPE COILED-COIL DOMAIN PROTEIN 3"/>
    <property type="match status" value="1"/>
</dbReference>
<dbReference type="EMBL" id="AGSI01000013">
    <property type="protein sequence ID" value="EIE21004.1"/>
    <property type="molecule type" value="Genomic_DNA"/>
</dbReference>